<dbReference type="InterPro" id="IPR041492">
    <property type="entry name" value="HAD_2"/>
</dbReference>
<keyword evidence="7" id="KW-1185">Reference proteome</keyword>
<dbReference type="AlphaFoldDB" id="A0A0P6X932"/>
<comment type="cofactor">
    <cofactor evidence="1">
        <name>Mg(2+)</name>
        <dbReference type="ChEBI" id="CHEBI:18420"/>
    </cofactor>
</comment>
<dbReference type="SFLD" id="SFLDG01129">
    <property type="entry name" value="C1.5:_HAD__Beta-PGM__Phosphata"/>
    <property type="match status" value="1"/>
</dbReference>
<dbReference type="SUPFAM" id="SSF56784">
    <property type="entry name" value="HAD-like"/>
    <property type="match status" value="1"/>
</dbReference>
<dbReference type="InterPro" id="IPR036412">
    <property type="entry name" value="HAD-like_sf"/>
</dbReference>
<evidence type="ECO:0000256" key="1">
    <source>
        <dbReference type="ARBA" id="ARBA00001946"/>
    </source>
</evidence>
<dbReference type="EMBL" id="LGCL01000026">
    <property type="protein sequence ID" value="KPL76094.1"/>
    <property type="molecule type" value="Genomic_DNA"/>
</dbReference>
<protein>
    <recommendedName>
        <fullName evidence="8">HAD family hydrolase</fullName>
    </recommendedName>
</protein>
<dbReference type="GO" id="GO:0003824">
    <property type="term" value="F:catalytic activity"/>
    <property type="evidence" value="ECO:0007669"/>
    <property type="project" value="UniProtKB-ARBA"/>
</dbReference>
<dbReference type="Gene3D" id="1.10.150.240">
    <property type="entry name" value="Putative phosphatase, domain 2"/>
    <property type="match status" value="1"/>
</dbReference>
<dbReference type="Pfam" id="PF13419">
    <property type="entry name" value="HAD_2"/>
    <property type="match status" value="1"/>
</dbReference>
<dbReference type="STRING" id="1134406.ADN00_12185"/>
<comment type="caution">
    <text evidence="6">The sequence shown here is derived from an EMBL/GenBank/DDBJ whole genome shotgun (WGS) entry which is preliminary data.</text>
</comment>
<dbReference type="PANTHER" id="PTHR46193">
    <property type="entry name" value="6-PHOSPHOGLUCONATE PHOSPHATASE"/>
    <property type="match status" value="1"/>
</dbReference>
<gene>
    <name evidence="6" type="ORF">ADN00_12185</name>
</gene>
<evidence type="ECO:0000256" key="5">
    <source>
        <dbReference type="ARBA" id="ARBA00023277"/>
    </source>
</evidence>
<dbReference type="PANTHER" id="PTHR46193:SF18">
    <property type="entry name" value="HEXITOL PHOSPHATASE B"/>
    <property type="match status" value="1"/>
</dbReference>
<evidence type="ECO:0000256" key="3">
    <source>
        <dbReference type="ARBA" id="ARBA00022723"/>
    </source>
</evidence>
<evidence type="ECO:0000313" key="6">
    <source>
        <dbReference type="EMBL" id="KPL76094.1"/>
    </source>
</evidence>
<evidence type="ECO:0008006" key="8">
    <source>
        <dbReference type="Google" id="ProtNLM"/>
    </source>
</evidence>
<proteinExistence type="inferred from homology"/>
<dbReference type="RefSeq" id="WP_075063291.1">
    <property type="nucleotide sequence ID" value="NZ_LGCL01000026.1"/>
</dbReference>
<evidence type="ECO:0000313" key="7">
    <source>
        <dbReference type="Proteomes" id="UP000050417"/>
    </source>
</evidence>
<dbReference type="InterPro" id="IPR023214">
    <property type="entry name" value="HAD_sf"/>
</dbReference>
<reference evidence="6 7" key="1">
    <citation type="submission" date="2015-07" db="EMBL/GenBank/DDBJ databases">
        <title>Genome sequence of Ornatilinea apprima DSM 23815.</title>
        <authorList>
            <person name="Hemp J."/>
            <person name="Ward L.M."/>
            <person name="Pace L.A."/>
            <person name="Fischer W.W."/>
        </authorList>
    </citation>
    <scope>NUCLEOTIDE SEQUENCE [LARGE SCALE GENOMIC DNA]</scope>
    <source>
        <strain evidence="6 7">P3M-1</strain>
    </source>
</reference>
<keyword evidence="5" id="KW-0119">Carbohydrate metabolism</keyword>
<sequence length="219" mass="24155">MQQDKWAIIWDMDGVIVQSAKLHYTALKQVFAARGYPYEWDVFISQFGRNNKSIVRDVIPTATPQEVDQMDSELISIFLSLVPGNVALLPGVLDWLQRFQAWGFAQGIASSSPIENINLITATTGIQSYFDIMNSGGELPPKPNPDIYLQVAQSVHVPPQRCVIIEDAPVGVQGAQRAGMRCIAVETNHPANRLQGATIIVPDLSHLTVEEFTSRVIAN</sequence>
<dbReference type="GO" id="GO:0046872">
    <property type="term" value="F:metal ion binding"/>
    <property type="evidence" value="ECO:0007669"/>
    <property type="project" value="UniProtKB-KW"/>
</dbReference>
<accession>A0A0P6X932</accession>
<organism evidence="6 7">
    <name type="scientific">Ornatilinea apprima</name>
    <dbReference type="NCBI Taxonomy" id="1134406"/>
    <lineage>
        <taxon>Bacteria</taxon>
        <taxon>Bacillati</taxon>
        <taxon>Chloroflexota</taxon>
        <taxon>Anaerolineae</taxon>
        <taxon>Anaerolineales</taxon>
        <taxon>Anaerolineaceae</taxon>
        <taxon>Ornatilinea</taxon>
    </lineage>
</organism>
<dbReference type="Gene3D" id="3.40.50.1000">
    <property type="entry name" value="HAD superfamily/HAD-like"/>
    <property type="match status" value="1"/>
</dbReference>
<dbReference type="NCBIfam" id="TIGR01509">
    <property type="entry name" value="HAD-SF-IA-v3"/>
    <property type="match status" value="1"/>
</dbReference>
<dbReference type="SFLD" id="SFLDG01135">
    <property type="entry name" value="C1.5.6:_HAD__Beta-PGM__Phospha"/>
    <property type="match status" value="1"/>
</dbReference>
<evidence type="ECO:0000256" key="2">
    <source>
        <dbReference type="ARBA" id="ARBA00006171"/>
    </source>
</evidence>
<keyword evidence="3" id="KW-0479">Metal-binding</keyword>
<dbReference type="InterPro" id="IPR006439">
    <property type="entry name" value="HAD-SF_hydro_IA"/>
</dbReference>
<dbReference type="SFLD" id="SFLDS00003">
    <property type="entry name" value="Haloacid_Dehalogenase"/>
    <property type="match status" value="1"/>
</dbReference>
<evidence type="ECO:0000256" key="4">
    <source>
        <dbReference type="ARBA" id="ARBA00022842"/>
    </source>
</evidence>
<dbReference type="InterPro" id="IPR051600">
    <property type="entry name" value="Beta-PGM-like"/>
</dbReference>
<comment type="similarity">
    <text evidence="2">Belongs to the HAD-like hydrolase superfamily. CbbY/CbbZ/Gph/YieH family.</text>
</comment>
<dbReference type="InterPro" id="IPR023198">
    <property type="entry name" value="PGP-like_dom2"/>
</dbReference>
<keyword evidence="4" id="KW-0460">Magnesium</keyword>
<dbReference type="Proteomes" id="UP000050417">
    <property type="component" value="Unassembled WGS sequence"/>
</dbReference>
<dbReference type="OrthoDB" id="9797743at2"/>
<name>A0A0P6X932_9CHLR</name>